<proteinExistence type="predicted"/>
<keyword evidence="5" id="KW-0131">Cell cycle</keyword>
<feature type="region of interest" description="Disordered" evidence="6">
    <location>
        <begin position="1"/>
        <end position="25"/>
    </location>
</feature>
<evidence type="ECO:0000256" key="1">
    <source>
        <dbReference type="ARBA" id="ARBA00022475"/>
    </source>
</evidence>
<evidence type="ECO:0000313" key="9">
    <source>
        <dbReference type="EMBL" id="SDU81677.1"/>
    </source>
</evidence>
<evidence type="ECO:0000256" key="3">
    <source>
        <dbReference type="ARBA" id="ARBA00022692"/>
    </source>
</evidence>
<protein>
    <submittedName>
        <fullName evidence="9">Cell division protein FtsQ</fullName>
    </submittedName>
</protein>
<organism evidence="9 10">
    <name type="scientific">Arcanobacterium phocae</name>
    <dbReference type="NCBI Taxonomy" id="131112"/>
    <lineage>
        <taxon>Bacteria</taxon>
        <taxon>Bacillati</taxon>
        <taxon>Actinomycetota</taxon>
        <taxon>Actinomycetes</taxon>
        <taxon>Actinomycetales</taxon>
        <taxon>Actinomycetaceae</taxon>
        <taxon>Arcanobacterium</taxon>
    </lineage>
</organism>
<gene>
    <name evidence="9" type="ORF">SAMN04489737_1577</name>
</gene>
<dbReference type="GO" id="GO:0005886">
    <property type="term" value="C:plasma membrane"/>
    <property type="evidence" value="ECO:0007669"/>
    <property type="project" value="TreeGrafter"/>
</dbReference>
<evidence type="ECO:0000256" key="2">
    <source>
        <dbReference type="ARBA" id="ARBA00022618"/>
    </source>
</evidence>
<dbReference type="PANTHER" id="PTHR37820:SF1">
    <property type="entry name" value="CELL DIVISION PROTEIN FTSQ"/>
    <property type="match status" value="1"/>
</dbReference>
<dbReference type="PANTHER" id="PTHR37820">
    <property type="entry name" value="CELL DIVISION PROTEIN DIVIB"/>
    <property type="match status" value="1"/>
</dbReference>
<feature type="domain" description="Cell division protein FtsQ/DivIB C-terminal" evidence="8">
    <location>
        <begin position="208"/>
        <end position="304"/>
    </location>
</feature>
<evidence type="ECO:0000256" key="4">
    <source>
        <dbReference type="ARBA" id="ARBA00022989"/>
    </source>
</evidence>
<keyword evidence="1" id="KW-1003">Cell membrane</keyword>
<evidence type="ECO:0000259" key="8">
    <source>
        <dbReference type="Pfam" id="PF03799"/>
    </source>
</evidence>
<keyword evidence="10" id="KW-1185">Reference proteome</keyword>
<keyword evidence="3 7" id="KW-0812">Transmembrane</keyword>
<evidence type="ECO:0000256" key="6">
    <source>
        <dbReference type="SAM" id="MobiDB-lite"/>
    </source>
</evidence>
<keyword evidence="4 7" id="KW-1133">Transmembrane helix</keyword>
<keyword evidence="7" id="KW-0472">Membrane</keyword>
<dbReference type="Gene3D" id="3.40.50.10960">
    <property type="match status" value="1"/>
</dbReference>
<name>A0A1H2LKZ0_9ACTO</name>
<dbReference type="Proteomes" id="UP000214355">
    <property type="component" value="Chromosome I"/>
</dbReference>
<evidence type="ECO:0000256" key="5">
    <source>
        <dbReference type="ARBA" id="ARBA00023306"/>
    </source>
</evidence>
<reference evidence="10" key="1">
    <citation type="submission" date="2016-10" db="EMBL/GenBank/DDBJ databases">
        <authorList>
            <person name="Varghese N."/>
            <person name="Submissions S."/>
        </authorList>
    </citation>
    <scope>NUCLEOTIDE SEQUENCE [LARGE SCALE GENOMIC DNA]</scope>
    <source>
        <strain evidence="10">DSM 10002</strain>
    </source>
</reference>
<sequence length="320" mass="35406">MRTPGKPRKPRKLANSKIEQSQGGVAPINEMRDFAQDVVPTALVDTEVYIDDADSIESIMVVHQNKNESVKPAVQPVELSERLQERRAERRRIRLKQFGYVLGAVSGLLFLLWIIFFSPLFAYEYHAGDIRGLADNSIVDKNKLADVLKSHNGEHVLLFDDEELQADVKNTIAEVDRISSVYRFPNGLAFDVVAHVPVACVVDGEDCQGIAQDGTKLTVPSDQLASLPKIKGFPEDVDRKDAMTALMSVLDALPDDFRATISQLSIDQHQMVQLTLTDGRTVAWGKSEENDRKAKILASLLSLEAKFIDISAPNAPVTSN</sequence>
<dbReference type="AlphaFoldDB" id="A0A1H2LKZ0"/>
<evidence type="ECO:0000256" key="7">
    <source>
        <dbReference type="SAM" id="Phobius"/>
    </source>
</evidence>
<keyword evidence="2 9" id="KW-0132">Cell division</keyword>
<dbReference type="InterPro" id="IPR050487">
    <property type="entry name" value="FtsQ_DivIB"/>
</dbReference>
<dbReference type="STRING" id="131112.SAMN04489737_1577"/>
<evidence type="ECO:0000313" key="10">
    <source>
        <dbReference type="Proteomes" id="UP000214355"/>
    </source>
</evidence>
<dbReference type="Pfam" id="PF03799">
    <property type="entry name" value="FtsQ_DivIB_C"/>
    <property type="match status" value="1"/>
</dbReference>
<accession>A0A1H2LKZ0</accession>
<dbReference type="EMBL" id="LT629804">
    <property type="protein sequence ID" value="SDU81677.1"/>
    <property type="molecule type" value="Genomic_DNA"/>
</dbReference>
<feature type="compositionally biased region" description="Basic residues" evidence="6">
    <location>
        <begin position="1"/>
        <end position="14"/>
    </location>
</feature>
<feature type="transmembrane region" description="Helical" evidence="7">
    <location>
        <begin position="100"/>
        <end position="123"/>
    </location>
</feature>
<dbReference type="GO" id="GO:0051301">
    <property type="term" value="P:cell division"/>
    <property type="evidence" value="ECO:0007669"/>
    <property type="project" value="UniProtKB-KW"/>
</dbReference>
<dbReference type="InterPro" id="IPR005548">
    <property type="entry name" value="Cell_div_FtsQ/DivIB_C"/>
</dbReference>